<name>A0A1G6RF44_9ACTN</name>
<dbReference type="PANTHER" id="PTHR30576:SF8">
    <property type="entry name" value="UNDECAPRENYL-PHOSPHATE GALACTOSE PHOSPHOTRANSFERASE"/>
    <property type="match status" value="1"/>
</dbReference>
<keyword evidence="3" id="KW-0808">Transferase</keyword>
<feature type="domain" description="Bacterial sugar transferase" evidence="2">
    <location>
        <begin position="8"/>
        <end position="180"/>
    </location>
</feature>
<evidence type="ECO:0000313" key="4">
    <source>
        <dbReference type="Proteomes" id="UP000198546"/>
    </source>
</evidence>
<dbReference type="Proteomes" id="UP000198546">
    <property type="component" value="Chromosome i"/>
</dbReference>
<comment type="similarity">
    <text evidence="1">Belongs to the bacterial sugar transferase family.</text>
</comment>
<dbReference type="STRING" id="675864.SAMN04489747_0004"/>
<gene>
    <name evidence="3" type="ORF">SAMN04489747_0004</name>
</gene>
<dbReference type="Pfam" id="PF02397">
    <property type="entry name" value="Bac_transf"/>
    <property type="match status" value="1"/>
</dbReference>
<evidence type="ECO:0000259" key="2">
    <source>
        <dbReference type="Pfam" id="PF02397"/>
    </source>
</evidence>
<evidence type="ECO:0000313" key="3">
    <source>
        <dbReference type="EMBL" id="SDD03003.1"/>
    </source>
</evidence>
<keyword evidence="4" id="KW-1185">Reference proteome</keyword>
<dbReference type="AlphaFoldDB" id="A0A1G6RF44"/>
<dbReference type="PANTHER" id="PTHR30576">
    <property type="entry name" value="COLANIC BIOSYNTHESIS UDP-GLUCOSE LIPID CARRIER TRANSFERASE"/>
    <property type="match status" value="1"/>
</dbReference>
<protein>
    <submittedName>
        <fullName evidence="3">Sugar transferase involved in LPS biosynthesis (Colanic, teichoic acid)</fullName>
    </submittedName>
</protein>
<proteinExistence type="inferred from homology"/>
<evidence type="ECO:0000256" key="1">
    <source>
        <dbReference type="ARBA" id="ARBA00006464"/>
    </source>
</evidence>
<sequence length="207" mass="23191">MTRYDRSKRALDVVGGCMGLLVTAPLQLAIATAVRTQLGAPVLFRQRRPGREGEDFSLLKFRTMLPVDELRHQVRDADRMTKLGRFLRATSLDELPSLWNVIVGDMSFVGPRPLLTEYLDLYTPFQARRHEVRPGITGLAQVAGRNRVSWEDRFVLDVEYVERRSFWLDASILCRTVVTVASGRGVTSADHVTAEPFRGSSQAGTAT</sequence>
<dbReference type="OrthoDB" id="9808602at2"/>
<organism evidence="3 4">
    <name type="scientific">Auraticoccus monumenti</name>
    <dbReference type="NCBI Taxonomy" id="675864"/>
    <lineage>
        <taxon>Bacteria</taxon>
        <taxon>Bacillati</taxon>
        <taxon>Actinomycetota</taxon>
        <taxon>Actinomycetes</taxon>
        <taxon>Propionibacteriales</taxon>
        <taxon>Propionibacteriaceae</taxon>
        <taxon>Auraticoccus</taxon>
    </lineage>
</organism>
<dbReference type="InterPro" id="IPR003362">
    <property type="entry name" value="Bact_transf"/>
</dbReference>
<accession>A0A1G6RF44</accession>
<dbReference type="EMBL" id="LT629688">
    <property type="protein sequence ID" value="SDD03003.1"/>
    <property type="molecule type" value="Genomic_DNA"/>
</dbReference>
<dbReference type="GO" id="GO:0016780">
    <property type="term" value="F:phosphotransferase activity, for other substituted phosphate groups"/>
    <property type="evidence" value="ECO:0007669"/>
    <property type="project" value="TreeGrafter"/>
</dbReference>
<reference evidence="3 4" key="1">
    <citation type="submission" date="2016-10" db="EMBL/GenBank/DDBJ databases">
        <authorList>
            <person name="de Groot N.N."/>
        </authorList>
    </citation>
    <scope>NUCLEOTIDE SEQUENCE [LARGE SCALE GENOMIC DNA]</scope>
    <source>
        <strain evidence="3 4">MON 2.2</strain>
    </source>
</reference>
<dbReference type="RefSeq" id="WP_090589429.1">
    <property type="nucleotide sequence ID" value="NZ_LT629688.1"/>
</dbReference>